<evidence type="ECO:0000313" key="2">
    <source>
        <dbReference type="EMBL" id="RUO73780.1"/>
    </source>
</evidence>
<feature type="transmembrane region" description="Helical" evidence="1">
    <location>
        <begin position="20"/>
        <end position="44"/>
    </location>
</feature>
<dbReference type="Proteomes" id="UP000287908">
    <property type="component" value="Unassembled WGS sequence"/>
</dbReference>
<reference evidence="2 3" key="1">
    <citation type="journal article" date="2011" name="Front. Microbiol.">
        <title>Genomic signatures of strain selection and enhancement in Bacillus atrophaeus var. globigii, a historical biowarfare simulant.</title>
        <authorList>
            <person name="Gibbons H.S."/>
            <person name="Broomall S.M."/>
            <person name="McNew L.A."/>
            <person name="Daligault H."/>
            <person name="Chapman C."/>
            <person name="Bruce D."/>
            <person name="Karavis M."/>
            <person name="Krepps M."/>
            <person name="McGregor P.A."/>
            <person name="Hong C."/>
            <person name="Park K.H."/>
            <person name="Akmal A."/>
            <person name="Feldman A."/>
            <person name="Lin J.S."/>
            <person name="Chang W.E."/>
            <person name="Higgs B.W."/>
            <person name="Demirev P."/>
            <person name="Lindquist J."/>
            <person name="Liem A."/>
            <person name="Fochler E."/>
            <person name="Read T.D."/>
            <person name="Tapia R."/>
            <person name="Johnson S."/>
            <person name="Bishop-Lilly K.A."/>
            <person name="Detter C."/>
            <person name="Han C."/>
            <person name="Sozhamannan S."/>
            <person name="Rosenzweig C.N."/>
            <person name="Skowronski E.W."/>
        </authorList>
    </citation>
    <scope>NUCLEOTIDE SEQUENCE [LARGE SCALE GENOMIC DNA]</scope>
    <source>
        <strain evidence="2 3">CL-SP19</strain>
    </source>
</reference>
<protein>
    <recommendedName>
        <fullName evidence="4">PepSY domain-containing protein</fullName>
    </recommendedName>
</protein>
<feature type="transmembrane region" description="Helical" evidence="1">
    <location>
        <begin position="207"/>
        <end position="230"/>
    </location>
</feature>
<comment type="caution">
    <text evidence="2">The sequence shown here is derived from an EMBL/GenBank/DDBJ whole genome shotgun (WGS) entry which is preliminary data.</text>
</comment>
<evidence type="ECO:0008006" key="4">
    <source>
        <dbReference type="Google" id="ProtNLM"/>
    </source>
</evidence>
<keyword evidence="1" id="KW-0472">Membrane</keyword>
<keyword evidence="3" id="KW-1185">Reference proteome</keyword>
<accession>A0A432Z7B8</accession>
<name>A0A432Z7B8_9GAMM</name>
<dbReference type="AlphaFoldDB" id="A0A432Z7B8"/>
<keyword evidence="1" id="KW-0812">Transmembrane</keyword>
<dbReference type="EMBL" id="PIQF01000004">
    <property type="protein sequence ID" value="RUO73780.1"/>
    <property type="molecule type" value="Genomic_DNA"/>
</dbReference>
<gene>
    <name evidence="2" type="ORF">CWI81_11230</name>
</gene>
<proteinExistence type="predicted"/>
<sequence>MSPNKLSPTRWRHWHRWLSLLFGIQLVIWSISGSYMVLVELGFIHGDHLVSKPKTTLVTTGVRPVSDVLKQHPAATKVSLQNQFINGRWQPVYHLTANELTLLNANTLKPINLSESDIARIAAQRFSGAASITSVTLLQDKAPSEIPSSILPVWQVNFAGISAPTLYLHPATGDVVTKRHNYWRLFDFFWMLHIMDYEHRADITNGWIQFFIAGNIALFITGVALLIFTLRKPESLGGRQ</sequence>
<keyword evidence="1" id="KW-1133">Transmembrane helix</keyword>
<organism evidence="2 3">
    <name type="scientific">Idiomarina seosinensis</name>
    <dbReference type="NCBI Taxonomy" id="281739"/>
    <lineage>
        <taxon>Bacteria</taxon>
        <taxon>Pseudomonadati</taxon>
        <taxon>Pseudomonadota</taxon>
        <taxon>Gammaproteobacteria</taxon>
        <taxon>Alteromonadales</taxon>
        <taxon>Idiomarinaceae</taxon>
        <taxon>Idiomarina</taxon>
    </lineage>
</organism>
<evidence type="ECO:0000313" key="3">
    <source>
        <dbReference type="Proteomes" id="UP000287908"/>
    </source>
</evidence>
<dbReference type="OrthoDB" id="9806195at2"/>
<evidence type="ECO:0000256" key="1">
    <source>
        <dbReference type="SAM" id="Phobius"/>
    </source>
</evidence>